<feature type="transmembrane region" description="Helical" evidence="7">
    <location>
        <begin position="287"/>
        <end position="312"/>
    </location>
</feature>
<dbReference type="OrthoDB" id="9785836at2"/>
<evidence type="ECO:0000259" key="8">
    <source>
        <dbReference type="PROSITE" id="PS50928"/>
    </source>
</evidence>
<evidence type="ECO:0000256" key="5">
    <source>
        <dbReference type="ARBA" id="ARBA00022989"/>
    </source>
</evidence>
<keyword evidence="10" id="KW-1185">Reference proteome</keyword>
<dbReference type="KEGG" id="pswu:SY83_09180"/>
<dbReference type="Gene3D" id="1.10.3720.10">
    <property type="entry name" value="MetI-like"/>
    <property type="match status" value="1"/>
</dbReference>
<comment type="similarity">
    <text evidence="7">Belongs to the binding-protein-dependent transport system permease family.</text>
</comment>
<dbReference type="RefSeq" id="WP_068605964.1">
    <property type="nucleotide sequence ID" value="NZ_CP011388.1"/>
</dbReference>
<dbReference type="InterPro" id="IPR000515">
    <property type="entry name" value="MetI-like"/>
</dbReference>
<dbReference type="PATRIC" id="fig|1178515.4.peg.1832"/>
<dbReference type="GO" id="GO:0055085">
    <property type="term" value="P:transmembrane transport"/>
    <property type="evidence" value="ECO:0007669"/>
    <property type="project" value="InterPro"/>
</dbReference>
<sequence length="321" mass="35669">MNTPIPASVHSRRGKQALPGRMLRQWDLQLMAIPAVLFILIFSYVPMYGLVMAFQDYNIFDGISGSPWVGFKHFDMFFNSPDFWLVMKNTLLISFLKLLFVFPAPILLALMFNEVRNVAFKRVIQTVTYLPHFISWVIVAGFVSTILAVDGGSMNGLLIRLNLITEPVNWLSIPEYFRTILISAGVWKEIGFGSIVYLAAIAGVNPHLYEAASIDGASRVKQIFTITIPSIAPVIIIFLILAIGNILNAGFEDILVLTNNGNNAILTDVSEVIDTYVYRTGIGEQRYSFATAAGLFKSLINVILLVTANAAARKWGNQSLW</sequence>
<feature type="transmembrane region" description="Helical" evidence="7">
    <location>
        <begin position="223"/>
        <end position="247"/>
    </location>
</feature>
<feature type="transmembrane region" description="Helical" evidence="7">
    <location>
        <begin position="91"/>
        <end position="112"/>
    </location>
</feature>
<comment type="subcellular location">
    <subcellularLocation>
        <location evidence="1 7">Cell membrane</location>
        <topology evidence="1 7">Multi-pass membrane protein</topology>
    </subcellularLocation>
</comment>
<evidence type="ECO:0000256" key="7">
    <source>
        <dbReference type="RuleBase" id="RU363032"/>
    </source>
</evidence>
<keyword evidence="2 7" id="KW-0813">Transport</keyword>
<accession>A0A172THC3</accession>
<dbReference type="GO" id="GO:0005886">
    <property type="term" value="C:plasma membrane"/>
    <property type="evidence" value="ECO:0007669"/>
    <property type="project" value="UniProtKB-SubCell"/>
</dbReference>
<reference evidence="9 10" key="1">
    <citation type="submission" date="2015-01" db="EMBL/GenBank/DDBJ databases">
        <title>Paenibacillus swuensis/DY6/whole genome sequencing.</title>
        <authorList>
            <person name="Kim M.K."/>
            <person name="Srinivasan S."/>
            <person name="Lee J.-J."/>
        </authorList>
    </citation>
    <scope>NUCLEOTIDE SEQUENCE [LARGE SCALE GENOMIC DNA]</scope>
    <source>
        <strain evidence="9 10">DY6</strain>
    </source>
</reference>
<dbReference type="InterPro" id="IPR035906">
    <property type="entry name" value="MetI-like_sf"/>
</dbReference>
<dbReference type="Proteomes" id="UP000076927">
    <property type="component" value="Chromosome"/>
</dbReference>
<keyword evidence="4 7" id="KW-0812">Transmembrane</keyword>
<protein>
    <submittedName>
        <fullName evidence="9">Protein lplB</fullName>
    </submittedName>
</protein>
<proteinExistence type="inferred from homology"/>
<dbReference type="Pfam" id="PF00528">
    <property type="entry name" value="BPD_transp_1"/>
    <property type="match status" value="1"/>
</dbReference>
<dbReference type="PROSITE" id="PS50928">
    <property type="entry name" value="ABC_TM1"/>
    <property type="match status" value="1"/>
</dbReference>
<dbReference type="PANTHER" id="PTHR43227:SF11">
    <property type="entry name" value="BLL4140 PROTEIN"/>
    <property type="match status" value="1"/>
</dbReference>
<gene>
    <name evidence="9" type="ORF">SY83_09180</name>
</gene>
<evidence type="ECO:0000313" key="9">
    <source>
        <dbReference type="EMBL" id="ANE46420.1"/>
    </source>
</evidence>
<evidence type="ECO:0000256" key="2">
    <source>
        <dbReference type="ARBA" id="ARBA00022448"/>
    </source>
</evidence>
<dbReference type="InterPro" id="IPR050809">
    <property type="entry name" value="UgpAE/MalFG_permease"/>
</dbReference>
<feature type="transmembrane region" description="Helical" evidence="7">
    <location>
        <begin position="133"/>
        <end position="159"/>
    </location>
</feature>
<keyword evidence="3" id="KW-1003">Cell membrane</keyword>
<dbReference type="PANTHER" id="PTHR43227">
    <property type="entry name" value="BLL4140 PROTEIN"/>
    <property type="match status" value="1"/>
</dbReference>
<evidence type="ECO:0000256" key="4">
    <source>
        <dbReference type="ARBA" id="ARBA00022692"/>
    </source>
</evidence>
<keyword evidence="5 7" id="KW-1133">Transmembrane helix</keyword>
<dbReference type="CDD" id="cd06261">
    <property type="entry name" value="TM_PBP2"/>
    <property type="match status" value="1"/>
</dbReference>
<feature type="transmembrane region" description="Helical" evidence="7">
    <location>
        <begin position="179"/>
        <end position="202"/>
    </location>
</feature>
<name>A0A172THC3_9BACL</name>
<evidence type="ECO:0000313" key="10">
    <source>
        <dbReference type="Proteomes" id="UP000076927"/>
    </source>
</evidence>
<keyword evidence="6 7" id="KW-0472">Membrane</keyword>
<evidence type="ECO:0000256" key="6">
    <source>
        <dbReference type="ARBA" id="ARBA00023136"/>
    </source>
</evidence>
<feature type="transmembrane region" description="Helical" evidence="7">
    <location>
        <begin position="30"/>
        <end position="51"/>
    </location>
</feature>
<organism evidence="9 10">
    <name type="scientific">Paenibacillus swuensis</name>
    <dbReference type="NCBI Taxonomy" id="1178515"/>
    <lineage>
        <taxon>Bacteria</taxon>
        <taxon>Bacillati</taxon>
        <taxon>Bacillota</taxon>
        <taxon>Bacilli</taxon>
        <taxon>Bacillales</taxon>
        <taxon>Paenibacillaceae</taxon>
        <taxon>Paenibacillus</taxon>
    </lineage>
</organism>
<dbReference type="EMBL" id="CP011388">
    <property type="protein sequence ID" value="ANE46420.1"/>
    <property type="molecule type" value="Genomic_DNA"/>
</dbReference>
<evidence type="ECO:0000256" key="1">
    <source>
        <dbReference type="ARBA" id="ARBA00004651"/>
    </source>
</evidence>
<dbReference type="STRING" id="1178515.SY83_09180"/>
<dbReference type="SUPFAM" id="SSF161098">
    <property type="entry name" value="MetI-like"/>
    <property type="match status" value="1"/>
</dbReference>
<dbReference type="AlphaFoldDB" id="A0A172THC3"/>
<evidence type="ECO:0000256" key="3">
    <source>
        <dbReference type="ARBA" id="ARBA00022475"/>
    </source>
</evidence>
<feature type="domain" description="ABC transmembrane type-1" evidence="8">
    <location>
        <begin position="87"/>
        <end position="308"/>
    </location>
</feature>